<keyword evidence="2" id="KW-1185">Reference proteome</keyword>
<sequence length="42" mass="4610">MGQQVVFRDFTNAGFLLRGKGSGRFLCCPRHAGDQKACGKHD</sequence>
<name>A0A328TZG0_9GAMM</name>
<accession>A0A328TZG0</accession>
<dbReference type="Proteomes" id="UP000244334">
    <property type="component" value="Unassembled WGS sequence"/>
</dbReference>
<gene>
    <name evidence="1" type="ORF">ACZ87_00016</name>
</gene>
<evidence type="ECO:0000313" key="2">
    <source>
        <dbReference type="Proteomes" id="UP000244334"/>
    </source>
</evidence>
<comment type="caution">
    <text evidence="1">The sequence shown here is derived from an EMBL/GenBank/DDBJ whole genome shotgun (WGS) entry which is preliminary data.</text>
</comment>
<dbReference type="EMBL" id="LJAM02000001">
    <property type="protein sequence ID" value="RAP73144.1"/>
    <property type="molecule type" value="Genomic_DNA"/>
</dbReference>
<evidence type="ECO:0000313" key="1">
    <source>
        <dbReference type="EMBL" id="RAP73144.1"/>
    </source>
</evidence>
<reference evidence="1" key="1">
    <citation type="submission" date="2018-04" db="EMBL/GenBank/DDBJ databases">
        <title>Genomes of the Obligate Erwinia dacicola and Facultative Enterobacter sp. OLF Endosymbionts of the Olive Fruit fly, Bactrocera oleae.</title>
        <authorList>
            <person name="Estes A.M."/>
            <person name="Hearn D.J."/>
            <person name="Agarwal S."/>
            <person name="Pierson E.A."/>
            <person name="Dunning-Hotopp J.C."/>
        </authorList>
    </citation>
    <scope>NUCLEOTIDE SEQUENCE [LARGE SCALE GENOMIC DNA]</scope>
    <source>
        <strain evidence="1">Oroville</strain>
    </source>
</reference>
<organism evidence="1 2">
    <name type="scientific">Candidatus Erwinia dacicola</name>
    <dbReference type="NCBI Taxonomy" id="252393"/>
    <lineage>
        <taxon>Bacteria</taxon>
        <taxon>Pseudomonadati</taxon>
        <taxon>Pseudomonadota</taxon>
        <taxon>Gammaproteobacteria</taxon>
        <taxon>Enterobacterales</taxon>
        <taxon>Erwiniaceae</taxon>
        <taxon>Erwinia</taxon>
    </lineage>
</organism>
<protein>
    <submittedName>
        <fullName evidence="1">Uncharacterized protein</fullName>
    </submittedName>
</protein>
<dbReference type="AlphaFoldDB" id="A0A328TZG0"/>
<proteinExistence type="predicted"/>